<sequence length="795" mass="87620">MKTFSLLMLILILLPLITYGNAGSAIKFACDPRNAATKSYAFCNTSLPVKDRVEDIIKRLTLEEKVGQLDTTAEGIERMGIPPYEWWSESLHGIAPNGPGVRFNGTIKAATTFPQVILTAASFNETLWSLIAGAVAVEARAMHNLGQAGLTFWAPNINIFRDPRWGRGQETPGEDPLITSRYAVAYVTALQGERQKPQQPTSLMLSACCKHFIAYDLEKWNNYSRYSFDALVNQQDLEDTFQPPFKSCIEEGHASCMMCSYNQINGVPACANYDLLSKTIRSGWQFEGYITSDCDAVAVIYENQKYVNTPEDAVADVLKAGLDINCGTYLLRYALSAIQKGKLHESSIDRALFNLFSVRIRLGLFDGDPNYQRYANLGHQDVCSDDHRHLALEAARQGIVLLKNKDNTLPLTKSKVTSLALIGPNANALNTSLGDYAGTPCKIITPLIGLKNYIKRISYSPGCQYVNCTSTDGFEAAERIAAKADAVIMIMGLDQTQETEDCDRINLTLPGEQQKLVSIVAGASKGPVVLVLMCGGPVDVSFAKEDPLISSILWIGYPGEAGGQSLAEVIFGDYNPGGRLPITWYPQDFTKVPMNVMNMRPNSSTGYPGRTYRFYTGETVFKFGYGLSYSDYSYNFVSSNNQIILPSVFGNHIHSLSEVVSSGNKVESHHIYVDEYTACEKIKFALQVLVYNHGRMDGSHVVLLFSKPPATHRGVPQKQLIGFTRVHAASGKSTKVDFVVRPCEHLSTVAEDGRRILSIGLHTLITGDSQLPLSLSLATHNFKRKLSILEHSSRQ</sequence>
<dbReference type="InterPro" id="IPR001764">
    <property type="entry name" value="Glyco_hydro_3_N"/>
</dbReference>
<dbReference type="InterPro" id="IPR013783">
    <property type="entry name" value="Ig-like_fold"/>
</dbReference>
<evidence type="ECO:0000313" key="9">
    <source>
        <dbReference type="EMBL" id="KAH9311931.1"/>
    </source>
</evidence>
<proteinExistence type="predicted"/>
<dbReference type="GO" id="GO:0045493">
    <property type="term" value="P:xylan catabolic process"/>
    <property type="evidence" value="ECO:0007669"/>
    <property type="project" value="InterPro"/>
</dbReference>
<dbReference type="OMA" id="NICTIEH"/>
<keyword evidence="5" id="KW-0325">Glycoprotein</keyword>
<dbReference type="Proteomes" id="UP000824469">
    <property type="component" value="Unassembled WGS sequence"/>
</dbReference>
<evidence type="ECO:0000256" key="5">
    <source>
        <dbReference type="ARBA" id="ARBA00023180"/>
    </source>
</evidence>
<feature type="chain" id="PRO_5041337223" description="Fibronectin type III-like domain-containing protein" evidence="7">
    <location>
        <begin position="23"/>
        <end position="795"/>
    </location>
</feature>
<dbReference type="InterPro" id="IPR002772">
    <property type="entry name" value="Glyco_hydro_3_C"/>
</dbReference>
<dbReference type="SUPFAM" id="SSF52279">
    <property type="entry name" value="Beta-D-glucan exohydrolase, C-terminal domain"/>
    <property type="match status" value="1"/>
</dbReference>
<dbReference type="PANTHER" id="PTHR42721">
    <property type="entry name" value="SUGAR HYDROLASE-RELATED"/>
    <property type="match status" value="1"/>
</dbReference>
<dbReference type="Gene3D" id="2.60.40.10">
    <property type="entry name" value="Immunoglobulins"/>
    <property type="match status" value="1"/>
</dbReference>
<name>A0AA38L2B8_TAXCH</name>
<dbReference type="GO" id="GO:0009044">
    <property type="term" value="F:xylan 1,4-beta-xylosidase activity"/>
    <property type="evidence" value="ECO:0007669"/>
    <property type="project" value="InterPro"/>
</dbReference>
<keyword evidence="6" id="KW-0326">Glycosidase</keyword>
<comment type="caution">
    <text evidence="9">The sequence shown here is derived from an EMBL/GenBank/DDBJ whole genome shotgun (WGS) entry which is preliminary data.</text>
</comment>
<dbReference type="Gene3D" id="3.20.20.300">
    <property type="entry name" value="Glycoside hydrolase, family 3, N-terminal domain"/>
    <property type="match status" value="1"/>
</dbReference>
<dbReference type="SMART" id="SM01217">
    <property type="entry name" value="Fn3_like"/>
    <property type="match status" value="1"/>
</dbReference>
<dbReference type="InterPro" id="IPR036881">
    <property type="entry name" value="Glyco_hydro_3_C_sf"/>
</dbReference>
<dbReference type="GO" id="GO:0005576">
    <property type="term" value="C:extracellular region"/>
    <property type="evidence" value="ECO:0007669"/>
    <property type="project" value="UniProtKB-SubCell"/>
</dbReference>
<dbReference type="InterPro" id="IPR017853">
    <property type="entry name" value="GH"/>
</dbReference>
<evidence type="ECO:0000256" key="4">
    <source>
        <dbReference type="ARBA" id="ARBA00022801"/>
    </source>
</evidence>
<dbReference type="AlphaFoldDB" id="A0AA38L2B8"/>
<gene>
    <name evidence="9" type="ORF">KI387_026966</name>
</gene>
<evidence type="ECO:0000256" key="3">
    <source>
        <dbReference type="ARBA" id="ARBA00022729"/>
    </source>
</evidence>
<dbReference type="Pfam" id="PF14310">
    <property type="entry name" value="Fn3-like"/>
    <property type="match status" value="1"/>
</dbReference>
<keyword evidence="3 7" id="KW-0732">Signal</keyword>
<dbReference type="InterPro" id="IPR036962">
    <property type="entry name" value="Glyco_hydro_3_N_sf"/>
</dbReference>
<dbReference type="Gene3D" id="3.40.50.1700">
    <property type="entry name" value="Glycoside hydrolase family 3 C-terminal domain"/>
    <property type="match status" value="1"/>
</dbReference>
<dbReference type="Pfam" id="PF00933">
    <property type="entry name" value="Glyco_hydro_3"/>
    <property type="match status" value="1"/>
</dbReference>
<dbReference type="EMBL" id="JAHRHJ020000006">
    <property type="protein sequence ID" value="KAH9311931.1"/>
    <property type="molecule type" value="Genomic_DNA"/>
</dbReference>
<evidence type="ECO:0000256" key="7">
    <source>
        <dbReference type="SAM" id="SignalP"/>
    </source>
</evidence>
<evidence type="ECO:0000259" key="8">
    <source>
        <dbReference type="SMART" id="SM01217"/>
    </source>
</evidence>
<dbReference type="FunFam" id="3.20.20.300:FF:000004">
    <property type="entry name" value="probable beta-D-xylosidase 7"/>
    <property type="match status" value="1"/>
</dbReference>
<feature type="signal peptide" evidence="7">
    <location>
        <begin position="1"/>
        <end position="22"/>
    </location>
</feature>
<evidence type="ECO:0000313" key="10">
    <source>
        <dbReference type="Proteomes" id="UP000824469"/>
    </source>
</evidence>
<dbReference type="InterPro" id="IPR026891">
    <property type="entry name" value="Fn3-like"/>
</dbReference>
<dbReference type="GO" id="GO:0046556">
    <property type="term" value="F:alpha-L-arabinofuranosidase activity"/>
    <property type="evidence" value="ECO:0007669"/>
    <property type="project" value="TreeGrafter"/>
</dbReference>
<keyword evidence="2" id="KW-0964">Secreted</keyword>
<dbReference type="PANTHER" id="PTHR42721:SF1">
    <property type="entry name" value="BETA-D-XYLOSIDASE 6-RELATED"/>
    <property type="match status" value="1"/>
</dbReference>
<accession>A0AA38L2B8</accession>
<evidence type="ECO:0000256" key="2">
    <source>
        <dbReference type="ARBA" id="ARBA00022525"/>
    </source>
</evidence>
<dbReference type="Pfam" id="PF01915">
    <property type="entry name" value="Glyco_hydro_3_C"/>
    <property type="match status" value="1"/>
</dbReference>
<organism evidence="9 10">
    <name type="scientific">Taxus chinensis</name>
    <name type="common">Chinese yew</name>
    <name type="synonym">Taxus wallichiana var. chinensis</name>
    <dbReference type="NCBI Taxonomy" id="29808"/>
    <lineage>
        <taxon>Eukaryota</taxon>
        <taxon>Viridiplantae</taxon>
        <taxon>Streptophyta</taxon>
        <taxon>Embryophyta</taxon>
        <taxon>Tracheophyta</taxon>
        <taxon>Spermatophyta</taxon>
        <taxon>Pinopsida</taxon>
        <taxon>Pinidae</taxon>
        <taxon>Conifers II</taxon>
        <taxon>Cupressales</taxon>
        <taxon>Taxaceae</taxon>
        <taxon>Taxus</taxon>
    </lineage>
</organism>
<keyword evidence="10" id="KW-1185">Reference proteome</keyword>
<evidence type="ECO:0000256" key="1">
    <source>
        <dbReference type="ARBA" id="ARBA00004613"/>
    </source>
</evidence>
<protein>
    <recommendedName>
        <fullName evidence="8">Fibronectin type III-like domain-containing protein</fullName>
    </recommendedName>
</protein>
<keyword evidence="4" id="KW-0378">Hydrolase</keyword>
<reference evidence="9 10" key="1">
    <citation type="journal article" date="2021" name="Nat. Plants">
        <title>The Taxus genome provides insights into paclitaxel biosynthesis.</title>
        <authorList>
            <person name="Xiong X."/>
            <person name="Gou J."/>
            <person name="Liao Q."/>
            <person name="Li Y."/>
            <person name="Zhou Q."/>
            <person name="Bi G."/>
            <person name="Li C."/>
            <person name="Du R."/>
            <person name="Wang X."/>
            <person name="Sun T."/>
            <person name="Guo L."/>
            <person name="Liang H."/>
            <person name="Lu P."/>
            <person name="Wu Y."/>
            <person name="Zhang Z."/>
            <person name="Ro D.K."/>
            <person name="Shang Y."/>
            <person name="Huang S."/>
            <person name="Yan J."/>
        </authorList>
    </citation>
    <scope>NUCLEOTIDE SEQUENCE [LARGE SCALE GENOMIC DNA]</scope>
    <source>
        <strain evidence="9">Ta-2019</strain>
    </source>
</reference>
<dbReference type="GO" id="GO:0031222">
    <property type="term" value="P:arabinan catabolic process"/>
    <property type="evidence" value="ECO:0007669"/>
    <property type="project" value="TreeGrafter"/>
</dbReference>
<dbReference type="SUPFAM" id="SSF51445">
    <property type="entry name" value="(Trans)glycosidases"/>
    <property type="match status" value="1"/>
</dbReference>
<evidence type="ECO:0000256" key="6">
    <source>
        <dbReference type="ARBA" id="ARBA00023295"/>
    </source>
</evidence>
<comment type="subcellular location">
    <subcellularLocation>
        <location evidence="1">Secreted</location>
    </subcellularLocation>
</comment>
<feature type="domain" description="Fibronectin type III-like" evidence="8">
    <location>
        <begin position="700"/>
        <end position="770"/>
    </location>
</feature>
<dbReference type="InterPro" id="IPR044993">
    <property type="entry name" value="BXL"/>
</dbReference>
<dbReference type="FunFam" id="3.40.50.1700:FF:000001">
    <property type="entry name" value="probable beta-D-xylosidase 2"/>
    <property type="match status" value="1"/>
</dbReference>